<dbReference type="UniPathway" id="UPA00126">
    <property type="reaction ID" value="UER00424"/>
</dbReference>
<feature type="binding site" evidence="11">
    <location>
        <position position="183"/>
    </location>
    <ligand>
        <name>alpha-D-mannose 1-phosphate</name>
        <dbReference type="ChEBI" id="CHEBI:58409"/>
    </ligand>
</feature>
<dbReference type="AlphaFoldDB" id="A0A1F4XUB0"/>
<dbReference type="PANTHER" id="PTHR10466">
    <property type="entry name" value="PHOSPHOMANNOMUTASE"/>
    <property type="match status" value="1"/>
</dbReference>
<evidence type="ECO:0000256" key="2">
    <source>
        <dbReference type="ARBA" id="ARBA00004699"/>
    </source>
</evidence>
<feature type="binding site" evidence="11">
    <location>
        <position position="129"/>
    </location>
    <ligand>
        <name>alpha-D-mannose 1-phosphate</name>
        <dbReference type="ChEBI" id="CHEBI:58409"/>
    </ligand>
</feature>
<dbReference type="Gene3D" id="3.30.1240.20">
    <property type="match status" value="1"/>
</dbReference>
<dbReference type="InterPro" id="IPR036412">
    <property type="entry name" value="HAD-like_sf"/>
</dbReference>
<evidence type="ECO:0000256" key="12">
    <source>
        <dbReference type="PIRSR" id="PIRSR605002-3"/>
    </source>
</evidence>
<accession>A0A1F4XUB0</accession>
<organism evidence="13 14">
    <name type="scientific">Candidatus Adlerbacteria bacterium RIFCSPHIGHO2_12_FULL_53_18</name>
    <dbReference type="NCBI Taxonomy" id="1797242"/>
    <lineage>
        <taxon>Bacteria</taxon>
        <taxon>Candidatus Adleribacteriota</taxon>
    </lineage>
</organism>
<keyword evidence="8 12" id="KW-0460">Magnesium</keyword>
<dbReference type="GO" id="GO:0009298">
    <property type="term" value="P:GDP-mannose biosynthetic process"/>
    <property type="evidence" value="ECO:0007669"/>
    <property type="project" value="UniProtKB-UniPathway"/>
</dbReference>
<dbReference type="SUPFAM" id="SSF56784">
    <property type="entry name" value="HAD-like"/>
    <property type="match status" value="1"/>
</dbReference>
<evidence type="ECO:0000256" key="6">
    <source>
        <dbReference type="ARBA" id="ARBA00022490"/>
    </source>
</evidence>
<dbReference type="EMBL" id="MEWW01000012">
    <property type="protein sequence ID" value="OGC84613.1"/>
    <property type="molecule type" value="Genomic_DNA"/>
</dbReference>
<evidence type="ECO:0000256" key="4">
    <source>
        <dbReference type="ARBA" id="ARBA00011738"/>
    </source>
</evidence>
<comment type="caution">
    <text evidence="13">The sequence shown here is derived from an EMBL/GenBank/DDBJ whole genome shotgun (WGS) entry which is preliminary data.</text>
</comment>
<dbReference type="EC" id="5.4.2.8" evidence="5"/>
<evidence type="ECO:0000256" key="8">
    <source>
        <dbReference type="ARBA" id="ARBA00022842"/>
    </source>
</evidence>
<dbReference type="Pfam" id="PF03332">
    <property type="entry name" value="PMM"/>
    <property type="match status" value="1"/>
</dbReference>
<name>A0A1F4XUB0_9BACT</name>
<comment type="cofactor">
    <cofactor evidence="12">
        <name>Mg(2+)</name>
        <dbReference type="ChEBI" id="CHEBI:18420"/>
    </cofactor>
</comment>
<evidence type="ECO:0000313" key="14">
    <source>
        <dbReference type="Proteomes" id="UP000178091"/>
    </source>
</evidence>
<evidence type="ECO:0000256" key="3">
    <source>
        <dbReference type="ARBA" id="ARBA00009736"/>
    </source>
</evidence>
<keyword evidence="7 12" id="KW-0479">Metal-binding</keyword>
<evidence type="ECO:0000256" key="9">
    <source>
        <dbReference type="ARBA" id="ARBA00023235"/>
    </source>
</evidence>
<keyword evidence="6" id="KW-0963">Cytoplasm</keyword>
<feature type="binding site" evidence="11">
    <location>
        <position position="20"/>
    </location>
    <ligand>
        <name>alpha-D-mannose 1-phosphate</name>
        <dbReference type="ChEBI" id="CHEBI:58409"/>
    </ligand>
</feature>
<dbReference type="Proteomes" id="UP000178091">
    <property type="component" value="Unassembled WGS sequence"/>
</dbReference>
<reference evidence="13 14" key="1">
    <citation type="journal article" date="2016" name="Nat. Commun.">
        <title>Thousands of microbial genomes shed light on interconnected biogeochemical processes in an aquifer system.</title>
        <authorList>
            <person name="Anantharaman K."/>
            <person name="Brown C.T."/>
            <person name="Hug L.A."/>
            <person name="Sharon I."/>
            <person name="Castelle C.J."/>
            <person name="Probst A.J."/>
            <person name="Thomas B.C."/>
            <person name="Singh A."/>
            <person name="Wilkins M.J."/>
            <person name="Karaoz U."/>
            <person name="Brodie E.L."/>
            <person name="Williams K.H."/>
            <person name="Hubbard S.S."/>
            <person name="Banfield J.F."/>
        </authorList>
    </citation>
    <scope>NUCLEOTIDE SEQUENCE [LARGE SCALE GENOMIC DNA]</scope>
</reference>
<gene>
    <name evidence="13" type="ORF">A3F55_01945</name>
</gene>
<dbReference type="NCBIfam" id="TIGR01484">
    <property type="entry name" value="HAD-SF-IIB"/>
    <property type="match status" value="1"/>
</dbReference>
<dbReference type="GO" id="GO:0004615">
    <property type="term" value="F:phosphomannomutase activity"/>
    <property type="evidence" value="ECO:0007669"/>
    <property type="project" value="UniProtKB-EC"/>
</dbReference>
<protein>
    <recommendedName>
        <fullName evidence="5">phosphomannomutase</fullName>
        <ecNumber evidence="5">5.4.2.8</ecNumber>
    </recommendedName>
</protein>
<dbReference type="GO" id="GO:0046872">
    <property type="term" value="F:metal ion binding"/>
    <property type="evidence" value="ECO:0007669"/>
    <property type="project" value="UniProtKB-KW"/>
</dbReference>
<evidence type="ECO:0000256" key="1">
    <source>
        <dbReference type="ARBA" id="ARBA00004496"/>
    </source>
</evidence>
<evidence type="ECO:0000256" key="5">
    <source>
        <dbReference type="ARBA" id="ARBA00012730"/>
    </source>
</evidence>
<dbReference type="GO" id="GO:0006013">
    <property type="term" value="P:mannose metabolic process"/>
    <property type="evidence" value="ECO:0007669"/>
    <property type="project" value="TreeGrafter"/>
</dbReference>
<evidence type="ECO:0000313" key="13">
    <source>
        <dbReference type="EMBL" id="OGC84613.1"/>
    </source>
</evidence>
<comment type="pathway">
    <text evidence="2">Nucleotide-sugar biosynthesis; GDP-alpha-D-mannose biosynthesis; alpha-D-mannose 1-phosphate from D-fructose 6-phosphate: step 2/2.</text>
</comment>
<sequence>MNFKPKLVIFDFLGTITQERDRISAKMGESLSDLFAVLPTAIFSGAGFKQFETQLLPMLPGTHLSRLYLFPTSAAQCYTYQNGSWKTRYDHSFSVEEKARVTQAMTEALVEAGLAQEPKKKWGERVEDRGAQISFSPLGQQAPVDAKRDWNSKYDNVRKQLHAALVKRLPDFSIKMGGLTTIDITHKGITKAYGIRKLIEFTQISISEMLYVGDALQEGGNDAVVIETGIKTQQVFGPEETAQLIEGLLAGAAR</sequence>
<dbReference type="InterPro" id="IPR005002">
    <property type="entry name" value="PMM"/>
</dbReference>
<evidence type="ECO:0000256" key="10">
    <source>
        <dbReference type="PIRSR" id="PIRSR605002-1"/>
    </source>
</evidence>
<dbReference type="Gene3D" id="3.40.50.1000">
    <property type="entry name" value="HAD superfamily/HAD-like"/>
    <property type="match status" value="1"/>
</dbReference>
<comment type="subcellular location">
    <subcellularLocation>
        <location evidence="1">Cytoplasm</location>
    </subcellularLocation>
</comment>
<evidence type="ECO:0000256" key="11">
    <source>
        <dbReference type="PIRSR" id="PIRSR605002-2"/>
    </source>
</evidence>
<dbReference type="GO" id="GO:0016791">
    <property type="term" value="F:phosphatase activity"/>
    <property type="evidence" value="ECO:0007669"/>
    <property type="project" value="UniProtKB-ARBA"/>
</dbReference>
<dbReference type="InterPro" id="IPR006379">
    <property type="entry name" value="HAD-SF_hydro_IIB"/>
</dbReference>
<dbReference type="GO" id="GO:0006487">
    <property type="term" value="P:protein N-linked glycosylation"/>
    <property type="evidence" value="ECO:0007669"/>
    <property type="project" value="TreeGrafter"/>
</dbReference>
<evidence type="ECO:0000256" key="7">
    <source>
        <dbReference type="ARBA" id="ARBA00022723"/>
    </source>
</evidence>
<comment type="subunit">
    <text evidence="4">Homodimer.</text>
</comment>
<proteinExistence type="inferred from homology"/>
<dbReference type="GO" id="GO:0005829">
    <property type="term" value="C:cytosol"/>
    <property type="evidence" value="ECO:0007669"/>
    <property type="project" value="TreeGrafter"/>
</dbReference>
<feature type="active site" description="Nucleophile" evidence="10">
    <location>
        <position position="11"/>
    </location>
</feature>
<feature type="binding site" evidence="12">
    <location>
        <position position="214"/>
    </location>
    <ligand>
        <name>Mg(2+)</name>
        <dbReference type="ChEBI" id="CHEBI:18420"/>
        <label>1</label>
    </ligand>
</feature>
<comment type="similarity">
    <text evidence="3">Belongs to the eukaryotic PMM family.</text>
</comment>
<dbReference type="InterPro" id="IPR023214">
    <property type="entry name" value="HAD_sf"/>
</dbReference>
<dbReference type="PANTHER" id="PTHR10466:SF0">
    <property type="entry name" value="PHOSPHOMANNOMUTASE"/>
    <property type="match status" value="1"/>
</dbReference>
<keyword evidence="9" id="KW-0413">Isomerase</keyword>
<dbReference type="InterPro" id="IPR043169">
    <property type="entry name" value="PMM_cap"/>
</dbReference>
<feature type="binding site" evidence="12">
    <location>
        <position position="11"/>
    </location>
    <ligand>
        <name>Mg(2+)</name>
        <dbReference type="ChEBI" id="CHEBI:18420"/>
        <label>1</label>
    </ligand>
</feature>